<proteinExistence type="predicted"/>
<feature type="non-terminal residue" evidence="12">
    <location>
        <position position="1"/>
    </location>
</feature>
<dbReference type="Gene3D" id="4.10.40.20">
    <property type="match status" value="1"/>
</dbReference>
<dbReference type="GO" id="GO:0043567">
    <property type="term" value="P:regulation of insulin-like growth factor receptor signaling pathway"/>
    <property type="evidence" value="ECO:0007669"/>
    <property type="project" value="TreeGrafter"/>
</dbReference>
<dbReference type="PANTHER" id="PTHR11551:SF4">
    <property type="entry name" value="INSULIN-LIKE GROWTH FACTOR-BINDING PROTEIN 5"/>
    <property type="match status" value="1"/>
</dbReference>
<dbReference type="InterPro" id="IPR022321">
    <property type="entry name" value="IGFBP_1-6_chordata"/>
</dbReference>
<feature type="domain" description="Thyroglobulin type-1" evidence="10">
    <location>
        <begin position="370"/>
        <end position="452"/>
    </location>
</feature>
<dbReference type="InterPro" id="IPR009030">
    <property type="entry name" value="Growth_fac_rcpt_cys_sf"/>
</dbReference>
<dbReference type="AlphaFoldDB" id="V8PEJ5"/>
<comment type="caution">
    <text evidence="12">The sequence shown here is derived from an EMBL/GenBank/DDBJ whole genome shotgun (WGS) entry which is preliminary data.</text>
</comment>
<keyword evidence="4" id="KW-0597">Phosphoprotein</keyword>
<evidence type="ECO:0000256" key="3">
    <source>
        <dbReference type="ARBA" id="ARBA00022525"/>
    </source>
</evidence>
<sequence length="472" mass="53455">KEKRRFFFFFCLQKKNFVFPFTTPAPDKRALKMFLMQGLLVSLCLGLSQGLGSFVHCEPCDEKALSMCPPSPVGCELVKEPGCGCCMTCALAEGQSCGVYTERCAQGLRCLPRQGEEKPLHALLHGRGVCLNEKSYREQAKNERESREHEEPTTSEMAEETYSSKIYRNKGLGRYSELKVEALKKDRKKKLTLSKIVGGAENTAHPRVAAPELRPEFELGPCRRQMEASLQELKSSQRMIPRAVHLPNCDRKGFYKRKQCKPSRGRKRGLCWCVDKYGLKLPGTDYVAGDLQYNEEHPEVSVVENIVDGASTVVIGRLKPPVKNGKEIAILRDKTNEQQKLMTKHKPEIRLQPVRLFCSVFSSCLVRALQTPCQQELDQVLERISTMRLPDERGPLEHLYSLNIPNCDKQGLYNLKQCKMSVNGQRGECWCVNPNTGKTILGSPTIRGDPECHLFYADYEQDDRGTPPFQMQ</sequence>
<dbReference type="GO" id="GO:0005615">
    <property type="term" value="C:extracellular space"/>
    <property type="evidence" value="ECO:0007669"/>
    <property type="project" value="TreeGrafter"/>
</dbReference>
<evidence type="ECO:0000259" key="10">
    <source>
        <dbReference type="PROSITE" id="PS51162"/>
    </source>
</evidence>
<dbReference type="Proteomes" id="UP000018936">
    <property type="component" value="Unassembled WGS sequence"/>
</dbReference>
<dbReference type="PRINTS" id="PR01981">
    <property type="entry name" value="IGFBPFAMILY5"/>
</dbReference>
<dbReference type="InterPro" id="IPR012213">
    <property type="entry name" value="IGFBP-5"/>
</dbReference>
<dbReference type="SUPFAM" id="SSF57610">
    <property type="entry name" value="Thyroglobulin type-1 domain"/>
    <property type="match status" value="2"/>
</dbReference>
<dbReference type="GO" id="GO:0031994">
    <property type="term" value="F:insulin-like growth factor I binding"/>
    <property type="evidence" value="ECO:0007669"/>
    <property type="project" value="TreeGrafter"/>
</dbReference>
<comment type="subcellular location">
    <subcellularLocation>
        <location evidence="1">Secreted</location>
    </subcellularLocation>
</comment>
<evidence type="ECO:0000256" key="1">
    <source>
        <dbReference type="ARBA" id="ARBA00004613"/>
    </source>
</evidence>
<dbReference type="InterPro" id="IPR000867">
    <property type="entry name" value="IGFBP-like"/>
</dbReference>
<dbReference type="Gene3D" id="4.10.800.10">
    <property type="entry name" value="Thyroglobulin type-1"/>
    <property type="match status" value="2"/>
</dbReference>
<evidence type="ECO:0000256" key="4">
    <source>
        <dbReference type="ARBA" id="ARBA00022553"/>
    </source>
</evidence>
<dbReference type="InterPro" id="IPR036857">
    <property type="entry name" value="Thyroglobulin_1_sf"/>
</dbReference>
<evidence type="ECO:0000313" key="12">
    <source>
        <dbReference type="EMBL" id="ETE72327.1"/>
    </source>
</evidence>
<dbReference type="SUPFAM" id="SSF57184">
    <property type="entry name" value="Growth factor receptor domain"/>
    <property type="match status" value="1"/>
</dbReference>
<dbReference type="TopDownProteomics" id="V8PEJ5"/>
<organism evidence="12 13">
    <name type="scientific">Ophiophagus hannah</name>
    <name type="common">King cobra</name>
    <name type="synonym">Naja hannah</name>
    <dbReference type="NCBI Taxonomy" id="8665"/>
    <lineage>
        <taxon>Eukaryota</taxon>
        <taxon>Metazoa</taxon>
        <taxon>Chordata</taxon>
        <taxon>Craniata</taxon>
        <taxon>Vertebrata</taxon>
        <taxon>Euteleostomi</taxon>
        <taxon>Lepidosauria</taxon>
        <taxon>Squamata</taxon>
        <taxon>Bifurcata</taxon>
        <taxon>Unidentata</taxon>
        <taxon>Episquamata</taxon>
        <taxon>Toxicofera</taxon>
        <taxon>Serpentes</taxon>
        <taxon>Colubroidea</taxon>
        <taxon>Elapidae</taxon>
        <taxon>Elapinae</taxon>
        <taxon>Ophiophagus</taxon>
    </lineage>
</organism>
<keyword evidence="7" id="KW-0340">Growth factor binding</keyword>
<keyword evidence="5" id="KW-0732">Signal</keyword>
<evidence type="ECO:0000256" key="5">
    <source>
        <dbReference type="ARBA" id="ARBA00022729"/>
    </source>
</evidence>
<dbReference type="PROSITE" id="PS00484">
    <property type="entry name" value="THYROGLOBULIN_1_1"/>
    <property type="match status" value="1"/>
</dbReference>
<dbReference type="InterPro" id="IPR017891">
    <property type="entry name" value="Insulin_GF-bd_Cys-rich_CS"/>
</dbReference>
<dbReference type="OrthoDB" id="6068400at2759"/>
<feature type="compositionally biased region" description="Basic and acidic residues" evidence="9">
    <location>
        <begin position="138"/>
        <end position="152"/>
    </location>
</feature>
<name>V8PEJ5_OPHHA</name>
<evidence type="ECO:0000259" key="11">
    <source>
        <dbReference type="PROSITE" id="PS51323"/>
    </source>
</evidence>
<comment type="caution">
    <text evidence="8">Lacks conserved residue(s) required for the propagation of feature annotation.</text>
</comment>
<keyword evidence="13" id="KW-1185">Reference proteome</keyword>
<evidence type="ECO:0000313" key="13">
    <source>
        <dbReference type="Proteomes" id="UP000018936"/>
    </source>
</evidence>
<dbReference type="PROSITE" id="PS00222">
    <property type="entry name" value="IGFBP_N_1"/>
    <property type="match status" value="1"/>
</dbReference>
<dbReference type="PROSITE" id="PS51323">
    <property type="entry name" value="IGFBP_N_2"/>
    <property type="match status" value="1"/>
</dbReference>
<dbReference type="EMBL" id="AZIM01000240">
    <property type="protein sequence ID" value="ETE72327.1"/>
    <property type="molecule type" value="Genomic_DNA"/>
</dbReference>
<dbReference type="FunFam" id="4.10.800.10:FF:000005">
    <property type="entry name" value="Putative insulin-like growth factor-binding protein 5"/>
    <property type="match status" value="1"/>
</dbReference>
<dbReference type="GO" id="GO:0031995">
    <property type="term" value="F:insulin-like growth factor II binding"/>
    <property type="evidence" value="ECO:0007669"/>
    <property type="project" value="TreeGrafter"/>
</dbReference>
<dbReference type="SMART" id="SM00121">
    <property type="entry name" value="IB"/>
    <property type="match status" value="1"/>
</dbReference>
<feature type="region of interest" description="Disordered" evidence="9">
    <location>
        <begin position="138"/>
        <end position="159"/>
    </location>
</feature>
<dbReference type="PROSITE" id="PS51162">
    <property type="entry name" value="THYROGLOBULIN_1_2"/>
    <property type="match status" value="2"/>
</dbReference>
<protein>
    <recommendedName>
        <fullName evidence="2">Insulin-like growth factor-binding protein 5</fullName>
    </recommendedName>
</protein>
<keyword evidence="6" id="KW-1015">Disulfide bond</keyword>
<dbReference type="PRINTS" id="PR01976">
    <property type="entry name" value="IGFBPFAMILY"/>
</dbReference>
<keyword evidence="3" id="KW-0964">Secreted</keyword>
<evidence type="ECO:0000256" key="6">
    <source>
        <dbReference type="ARBA" id="ARBA00023157"/>
    </source>
</evidence>
<feature type="domain" description="IGFBP N-terminal" evidence="11">
    <location>
        <begin position="53"/>
        <end position="133"/>
    </location>
</feature>
<dbReference type="CDD" id="cd00191">
    <property type="entry name" value="TY"/>
    <property type="match status" value="2"/>
</dbReference>
<evidence type="ECO:0000256" key="7">
    <source>
        <dbReference type="ARBA" id="ARBA00023183"/>
    </source>
</evidence>
<dbReference type="GO" id="GO:0001968">
    <property type="term" value="F:fibronectin binding"/>
    <property type="evidence" value="ECO:0007669"/>
    <property type="project" value="TreeGrafter"/>
</dbReference>
<evidence type="ECO:0000256" key="2">
    <source>
        <dbReference type="ARBA" id="ARBA00013665"/>
    </source>
</evidence>
<dbReference type="InterPro" id="IPR000716">
    <property type="entry name" value="Thyroglobulin_1"/>
</dbReference>
<dbReference type="FunFam" id="4.10.800.10:FF:000002">
    <property type="entry name" value="Insulin-like growth factor-binding protein 2"/>
    <property type="match status" value="1"/>
</dbReference>
<dbReference type="FunFam" id="4.10.40.20:FF:000001">
    <property type="entry name" value="Insulin-like growth factor binding protein 5"/>
    <property type="match status" value="1"/>
</dbReference>
<dbReference type="Pfam" id="PF00086">
    <property type="entry name" value="Thyroglobulin_1"/>
    <property type="match status" value="2"/>
</dbReference>
<dbReference type="SMART" id="SM00211">
    <property type="entry name" value="TY"/>
    <property type="match status" value="2"/>
</dbReference>
<feature type="domain" description="Thyroglobulin type-1" evidence="10">
    <location>
        <begin position="219"/>
        <end position="300"/>
    </location>
</feature>
<gene>
    <name evidence="12" type="primary">IGFBP5</name>
    <name evidence="12" type="ORF">L345_01843</name>
</gene>
<reference evidence="12 13" key="1">
    <citation type="journal article" date="2013" name="Proc. Natl. Acad. Sci. U.S.A.">
        <title>The king cobra genome reveals dynamic gene evolution and adaptation in the snake venom system.</title>
        <authorList>
            <person name="Vonk F.J."/>
            <person name="Casewell N.R."/>
            <person name="Henkel C.V."/>
            <person name="Heimberg A.M."/>
            <person name="Jansen H.J."/>
            <person name="McCleary R.J."/>
            <person name="Kerkkamp H.M."/>
            <person name="Vos R.A."/>
            <person name="Guerreiro I."/>
            <person name="Calvete J.J."/>
            <person name="Wuster W."/>
            <person name="Woods A.E."/>
            <person name="Logan J.M."/>
            <person name="Harrison R.A."/>
            <person name="Castoe T.A."/>
            <person name="de Koning A.P."/>
            <person name="Pollock D.D."/>
            <person name="Yandell M."/>
            <person name="Calderon D."/>
            <person name="Renjifo C."/>
            <person name="Currier R.B."/>
            <person name="Salgado D."/>
            <person name="Pla D."/>
            <person name="Sanz L."/>
            <person name="Hyder A.S."/>
            <person name="Ribeiro J.M."/>
            <person name="Arntzen J.W."/>
            <person name="van den Thillart G.E."/>
            <person name="Boetzer M."/>
            <person name="Pirovano W."/>
            <person name="Dirks R.P."/>
            <person name="Spaink H.P."/>
            <person name="Duboule D."/>
            <person name="McGlinn E."/>
            <person name="Kini R.M."/>
            <person name="Richardson M.K."/>
        </authorList>
    </citation>
    <scope>NUCLEOTIDE SEQUENCE</scope>
    <source>
        <tissue evidence="12">Blood</tissue>
    </source>
</reference>
<accession>V8PEJ5</accession>
<dbReference type="PANTHER" id="PTHR11551">
    <property type="entry name" value="INSULIN-LIKE GROWTH FACTOR BINDING PROTEIN"/>
    <property type="match status" value="1"/>
</dbReference>
<dbReference type="Pfam" id="PF00219">
    <property type="entry name" value="IGFBP"/>
    <property type="match status" value="1"/>
</dbReference>
<evidence type="ECO:0000256" key="9">
    <source>
        <dbReference type="SAM" id="MobiDB-lite"/>
    </source>
</evidence>
<evidence type="ECO:0000256" key="8">
    <source>
        <dbReference type="PROSITE-ProRule" id="PRU00500"/>
    </source>
</evidence>